<name>A0A5D3DQ69_CUCMM</name>
<proteinExistence type="inferred from homology"/>
<dbReference type="Proteomes" id="UP000321947">
    <property type="component" value="Unassembled WGS sequence"/>
</dbReference>
<dbReference type="AlphaFoldDB" id="A0A5D3DQ69"/>
<evidence type="ECO:0000313" key="13">
    <source>
        <dbReference type="Proteomes" id="UP000321947"/>
    </source>
</evidence>
<evidence type="ECO:0000256" key="8">
    <source>
        <dbReference type="RuleBase" id="RU004328"/>
    </source>
</evidence>
<dbReference type="SUPFAM" id="SSF55895">
    <property type="entry name" value="Ribonuclease Rh-like"/>
    <property type="match status" value="1"/>
</dbReference>
<dbReference type="EMBL" id="SSTE01009109">
    <property type="protein sequence ID" value="KAA0053767.1"/>
    <property type="molecule type" value="Genomic_DNA"/>
</dbReference>
<dbReference type="InterPro" id="IPR033130">
    <property type="entry name" value="RNase_T2_His_AS_2"/>
</dbReference>
<dbReference type="GO" id="GO:0016787">
    <property type="term" value="F:hydrolase activity"/>
    <property type="evidence" value="ECO:0007669"/>
    <property type="project" value="UniProtKB-KW"/>
</dbReference>
<reference evidence="12 13" key="1">
    <citation type="submission" date="2019-08" db="EMBL/GenBank/DDBJ databases">
        <title>Draft genome sequences of two oriental melons (Cucumis melo L. var makuwa).</title>
        <authorList>
            <person name="Kwon S.-Y."/>
        </authorList>
    </citation>
    <scope>NUCLEOTIDE SEQUENCE [LARGE SCALE GENOMIC DNA]</scope>
    <source>
        <strain evidence="13">cv. Chang Bougi</strain>
        <strain evidence="12">cv. SW 3</strain>
        <tissue evidence="11">Leaf</tissue>
    </source>
</reference>
<dbReference type="InterPro" id="IPR033697">
    <property type="entry name" value="Ribonuclease_T2_eukaryotic"/>
</dbReference>
<sequence>MLLFVVTLSISLFPTMKSQIFDDFYFVQQWPPAVCAGRSGQCVGQGFRYFTIHGVWPQKGGQSIVNCPGTKFDVNQISSLTNTLHQTWPDVINGKDQTFWEHEWNKHGTCSESKFQMLPYFQMAINMKYKIDVLGAMRVGGVVPNNHKKAKQRVEVVIFNAYHAYPLLRCKKDSTGQYLLTEVVMCFKDDGVTLLNCTRSKSTCGADFLF</sequence>
<evidence type="ECO:0000256" key="6">
    <source>
        <dbReference type="ARBA" id="ARBA00023239"/>
    </source>
</evidence>
<keyword evidence="2" id="KW-0540">Nuclease</keyword>
<dbReference type="OrthoDB" id="1260895at2759"/>
<feature type="chain" id="PRO_5042723310" evidence="9">
    <location>
        <begin position="19"/>
        <end position="210"/>
    </location>
</feature>
<evidence type="ECO:0000256" key="1">
    <source>
        <dbReference type="ARBA" id="ARBA00007469"/>
    </source>
</evidence>
<evidence type="ECO:0000313" key="12">
    <source>
        <dbReference type="Proteomes" id="UP000321393"/>
    </source>
</evidence>
<keyword evidence="5" id="KW-1015">Disulfide bond</keyword>
<evidence type="ECO:0000256" key="4">
    <source>
        <dbReference type="ARBA" id="ARBA00022801"/>
    </source>
</evidence>
<feature type="active site" evidence="7">
    <location>
        <position position="107"/>
    </location>
</feature>
<accession>A0A5D3DQ69</accession>
<dbReference type="InterPro" id="IPR001568">
    <property type="entry name" value="RNase_T2-like"/>
</dbReference>
<feature type="signal peptide" evidence="9">
    <location>
        <begin position="1"/>
        <end position="18"/>
    </location>
</feature>
<dbReference type="GO" id="GO:0003723">
    <property type="term" value="F:RNA binding"/>
    <property type="evidence" value="ECO:0007669"/>
    <property type="project" value="InterPro"/>
</dbReference>
<evidence type="ECO:0000313" key="10">
    <source>
        <dbReference type="EMBL" id="KAA0053767.1"/>
    </source>
</evidence>
<dbReference type="GO" id="GO:0006401">
    <property type="term" value="P:RNA catabolic process"/>
    <property type="evidence" value="ECO:0007669"/>
    <property type="project" value="TreeGrafter"/>
</dbReference>
<organism evidence="11 13">
    <name type="scientific">Cucumis melo var. makuwa</name>
    <name type="common">Oriental melon</name>
    <dbReference type="NCBI Taxonomy" id="1194695"/>
    <lineage>
        <taxon>Eukaryota</taxon>
        <taxon>Viridiplantae</taxon>
        <taxon>Streptophyta</taxon>
        <taxon>Embryophyta</taxon>
        <taxon>Tracheophyta</taxon>
        <taxon>Spermatophyta</taxon>
        <taxon>Magnoliopsida</taxon>
        <taxon>eudicotyledons</taxon>
        <taxon>Gunneridae</taxon>
        <taxon>Pentapetalae</taxon>
        <taxon>rosids</taxon>
        <taxon>fabids</taxon>
        <taxon>Cucurbitales</taxon>
        <taxon>Cucurbitaceae</taxon>
        <taxon>Benincaseae</taxon>
        <taxon>Cucumis</taxon>
    </lineage>
</organism>
<evidence type="ECO:0000256" key="5">
    <source>
        <dbReference type="ARBA" id="ARBA00023157"/>
    </source>
</evidence>
<feature type="active site" evidence="7">
    <location>
        <position position="53"/>
    </location>
</feature>
<keyword evidence="6" id="KW-0456">Lyase</keyword>
<dbReference type="Proteomes" id="UP000321393">
    <property type="component" value="Unassembled WGS sequence"/>
</dbReference>
<protein>
    <submittedName>
        <fullName evidence="11">Ribonuclease MC-like</fullName>
    </submittedName>
</protein>
<dbReference type="GO" id="GO:0033897">
    <property type="term" value="F:ribonuclease T2 activity"/>
    <property type="evidence" value="ECO:0007669"/>
    <property type="project" value="InterPro"/>
</dbReference>
<dbReference type="InterPro" id="IPR036430">
    <property type="entry name" value="RNase_T2-like_sf"/>
</dbReference>
<keyword evidence="4" id="KW-0378">Hydrolase</keyword>
<dbReference type="CDD" id="cd01061">
    <property type="entry name" value="RNase_T2_euk"/>
    <property type="match status" value="1"/>
</dbReference>
<dbReference type="PANTHER" id="PTHR11240">
    <property type="entry name" value="RIBONUCLEASE T2"/>
    <property type="match status" value="1"/>
</dbReference>
<comment type="similarity">
    <text evidence="1 8">Belongs to the RNase T2 family.</text>
</comment>
<dbReference type="PROSITE" id="PS00531">
    <property type="entry name" value="RNASE_T2_2"/>
    <property type="match status" value="1"/>
</dbReference>
<keyword evidence="9" id="KW-0732">Signal</keyword>
<evidence type="ECO:0000256" key="2">
    <source>
        <dbReference type="ARBA" id="ARBA00022722"/>
    </source>
</evidence>
<dbReference type="PANTHER" id="PTHR11240:SF75">
    <property type="entry name" value="RIBONUCLEASE 3"/>
    <property type="match status" value="1"/>
</dbReference>
<gene>
    <name evidence="11" type="ORF">E5676_scaffold352G007950</name>
    <name evidence="10" type="ORF">E6C27_scaffold135G001520</name>
</gene>
<keyword evidence="3" id="KW-0255">Endonuclease</keyword>
<evidence type="ECO:0000313" key="11">
    <source>
        <dbReference type="EMBL" id="TYK25635.1"/>
    </source>
</evidence>
<comment type="caution">
    <text evidence="11">The sequence shown here is derived from an EMBL/GenBank/DDBJ whole genome shotgun (WGS) entry which is preliminary data.</text>
</comment>
<evidence type="ECO:0000256" key="9">
    <source>
        <dbReference type="SAM" id="SignalP"/>
    </source>
</evidence>
<dbReference type="EMBL" id="SSTD01003829">
    <property type="protein sequence ID" value="TYK25635.1"/>
    <property type="molecule type" value="Genomic_DNA"/>
</dbReference>
<evidence type="ECO:0000256" key="7">
    <source>
        <dbReference type="PIRSR" id="PIRSR633697-1"/>
    </source>
</evidence>
<dbReference type="Pfam" id="PF00445">
    <property type="entry name" value="Ribonuclease_T2"/>
    <property type="match status" value="1"/>
</dbReference>
<evidence type="ECO:0000256" key="3">
    <source>
        <dbReference type="ARBA" id="ARBA00022759"/>
    </source>
</evidence>
<feature type="active site" evidence="7">
    <location>
        <position position="103"/>
    </location>
</feature>
<dbReference type="Gene3D" id="3.90.730.10">
    <property type="entry name" value="Ribonuclease T2-like"/>
    <property type="match status" value="1"/>
</dbReference>
<dbReference type="GO" id="GO:0005576">
    <property type="term" value="C:extracellular region"/>
    <property type="evidence" value="ECO:0007669"/>
    <property type="project" value="TreeGrafter"/>
</dbReference>